<dbReference type="AlphaFoldDB" id="A0A0A8ZGF2"/>
<sequence length="44" mass="5297">MIAFENLNMHGKRKQRLHIHINFSFLLRPRLLRGSPSFFLFSLL</sequence>
<evidence type="ECO:0000313" key="1">
    <source>
        <dbReference type="EMBL" id="JAD37891.1"/>
    </source>
</evidence>
<protein>
    <submittedName>
        <fullName evidence="1">Uncharacterized protein</fullName>
    </submittedName>
</protein>
<name>A0A0A8ZGF2_ARUDO</name>
<proteinExistence type="predicted"/>
<accession>A0A0A8ZGF2</accession>
<reference evidence="1" key="1">
    <citation type="submission" date="2014-09" db="EMBL/GenBank/DDBJ databases">
        <authorList>
            <person name="Magalhaes I.L.F."/>
            <person name="Oliveira U."/>
            <person name="Santos F.R."/>
            <person name="Vidigal T.H.D.A."/>
            <person name="Brescovit A.D."/>
            <person name="Santos A.J."/>
        </authorList>
    </citation>
    <scope>NUCLEOTIDE SEQUENCE</scope>
    <source>
        <tissue evidence="1">Shoot tissue taken approximately 20 cm above the soil surface</tissue>
    </source>
</reference>
<reference evidence="1" key="2">
    <citation type="journal article" date="2015" name="Data Brief">
        <title>Shoot transcriptome of the giant reed, Arundo donax.</title>
        <authorList>
            <person name="Barrero R.A."/>
            <person name="Guerrero F.D."/>
            <person name="Moolhuijzen P."/>
            <person name="Goolsby J.A."/>
            <person name="Tidwell J."/>
            <person name="Bellgard S.E."/>
            <person name="Bellgard M.I."/>
        </authorList>
    </citation>
    <scope>NUCLEOTIDE SEQUENCE</scope>
    <source>
        <tissue evidence="1">Shoot tissue taken approximately 20 cm above the soil surface</tissue>
    </source>
</reference>
<dbReference type="EMBL" id="GBRH01260004">
    <property type="protein sequence ID" value="JAD37891.1"/>
    <property type="molecule type" value="Transcribed_RNA"/>
</dbReference>
<organism evidence="1">
    <name type="scientific">Arundo donax</name>
    <name type="common">Giant reed</name>
    <name type="synonym">Donax arundinaceus</name>
    <dbReference type="NCBI Taxonomy" id="35708"/>
    <lineage>
        <taxon>Eukaryota</taxon>
        <taxon>Viridiplantae</taxon>
        <taxon>Streptophyta</taxon>
        <taxon>Embryophyta</taxon>
        <taxon>Tracheophyta</taxon>
        <taxon>Spermatophyta</taxon>
        <taxon>Magnoliopsida</taxon>
        <taxon>Liliopsida</taxon>
        <taxon>Poales</taxon>
        <taxon>Poaceae</taxon>
        <taxon>PACMAD clade</taxon>
        <taxon>Arundinoideae</taxon>
        <taxon>Arundineae</taxon>
        <taxon>Arundo</taxon>
    </lineage>
</organism>